<reference evidence="9 10" key="1">
    <citation type="submission" date="2015-12" db="EMBL/GenBank/DDBJ databases">
        <title>The genome of Folsomia candida.</title>
        <authorList>
            <person name="Faddeeva A."/>
            <person name="Derks M.F."/>
            <person name="Anvar Y."/>
            <person name="Smit S."/>
            <person name="Van Straalen N."/>
            <person name="Roelofs D."/>
        </authorList>
    </citation>
    <scope>NUCLEOTIDE SEQUENCE [LARGE SCALE GENOMIC DNA]</scope>
    <source>
        <strain evidence="9 10">VU population</strain>
        <tissue evidence="9">Whole body</tissue>
    </source>
</reference>
<evidence type="ECO:0000256" key="1">
    <source>
        <dbReference type="ARBA" id="ARBA00004651"/>
    </source>
</evidence>
<protein>
    <submittedName>
        <fullName evidence="9">Uncharacterized protein</fullName>
    </submittedName>
</protein>
<feature type="transmembrane region" description="Helical" evidence="8">
    <location>
        <begin position="114"/>
        <end position="134"/>
    </location>
</feature>
<keyword evidence="10" id="KW-1185">Reference proteome</keyword>
<organism evidence="9 10">
    <name type="scientific">Folsomia candida</name>
    <name type="common">Springtail</name>
    <dbReference type="NCBI Taxonomy" id="158441"/>
    <lineage>
        <taxon>Eukaryota</taxon>
        <taxon>Metazoa</taxon>
        <taxon>Ecdysozoa</taxon>
        <taxon>Arthropoda</taxon>
        <taxon>Hexapoda</taxon>
        <taxon>Collembola</taxon>
        <taxon>Entomobryomorpha</taxon>
        <taxon>Isotomoidea</taxon>
        <taxon>Isotomidae</taxon>
        <taxon>Proisotominae</taxon>
        <taxon>Folsomia</taxon>
    </lineage>
</organism>
<evidence type="ECO:0000313" key="10">
    <source>
        <dbReference type="Proteomes" id="UP000198287"/>
    </source>
</evidence>
<proteinExistence type="predicted"/>
<evidence type="ECO:0000256" key="7">
    <source>
        <dbReference type="ARBA" id="ARBA00023180"/>
    </source>
</evidence>
<evidence type="ECO:0000256" key="6">
    <source>
        <dbReference type="ARBA" id="ARBA00023170"/>
    </source>
</evidence>
<dbReference type="GO" id="GO:0005886">
    <property type="term" value="C:plasma membrane"/>
    <property type="evidence" value="ECO:0007669"/>
    <property type="project" value="UniProtKB-SubCell"/>
</dbReference>
<keyword evidence="5 8" id="KW-0472">Membrane</keyword>
<dbReference type="PANTHER" id="PTHR42643:SF24">
    <property type="entry name" value="IONOTROPIC RECEPTOR 60A"/>
    <property type="match status" value="1"/>
</dbReference>
<gene>
    <name evidence="9" type="ORF">Fcan01_22408</name>
</gene>
<dbReference type="Proteomes" id="UP000198287">
    <property type="component" value="Unassembled WGS sequence"/>
</dbReference>
<evidence type="ECO:0000256" key="4">
    <source>
        <dbReference type="ARBA" id="ARBA00022989"/>
    </source>
</evidence>
<comment type="subcellular location">
    <subcellularLocation>
        <location evidence="1">Cell membrane</location>
        <topology evidence="1">Multi-pass membrane protein</topology>
    </subcellularLocation>
</comment>
<name>A0A226DCA7_FOLCA</name>
<evidence type="ECO:0000256" key="3">
    <source>
        <dbReference type="ARBA" id="ARBA00022692"/>
    </source>
</evidence>
<comment type="caution">
    <text evidence="9">The sequence shown here is derived from an EMBL/GenBank/DDBJ whole genome shotgun (WGS) entry which is preliminary data.</text>
</comment>
<keyword evidence="3 8" id="KW-0812">Transmembrane</keyword>
<dbReference type="PANTHER" id="PTHR42643">
    <property type="entry name" value="IONOTROPIC RECEPTOR 20A-RELATED"/>
    <property type="match status" value="1"/>
</dbReference>
<keyword evidence="7" id="KW-0325">Glycoprotein</keyword>
<evidence type="ECO:0000256" key="8">
    <source>
        <dbReference type="SAM" id="Phobius"/>
    </source>
</evidence>
<dbReference type="InterPro" id="IPR052192">
    <property type="entry name" value="Insect_Ionotropic_Sensory_Rcpt"/>
</dbReference>
<sequence>MPNIGTLNCEVADQNIVQLFKLLHSVPQHWTLATFNIGIENIPINLDFSTLTFNKNPFNLTFSNNCGAALRMEKLTGWKQKTVITTSFHGHQFITCQSEAFISFKFYLLPYQPAVWALYFTAICAVAISITLYVKFKKLPAFSPLMFLLANICEESANSPRCLEKKTFFRLLIGSWILVCVVMTNCYNGLMITDLNSPLPRTNIPEAFEDLICQEKEIIKSYKDGADLRDWVVKAHGRNMLDTANFTSTDMPDTSEIITLAEPELVKCGRTVLVCETFEINSEFEYLTRKYPWVTFYKGKPKIL</sequence>
<feature type="transmembrane region" description="Helical" evidence="8">
    <location>
        <begin position="168"/>
        <end position="190"/>
    </location>
</feature>
<dbReference type="AlphaFoldDB" id="A0A226DCA7"/>
<evidence type="ECO:0000256" key="5">
    <source>
        <dbReference type="ARBA" id="ARBA00023136"/>
    </source>
</evidence>
<keyword evidence="4 8" id="KW-1133">Transmembrane helix</keyword>
<keyword evidence="2" id="KW-1003">Cell membrane</keyword>
<evidence type="ECO:0000256" key="2">
    <source>
        <dbReference type="ARBA" id="ARBA00022475"/>
    </source>
</evidence>
<dbReference type="Gene3D" id="1.10.287.70">
    <property type="match status" value="1"/>
</dbReference>
<accession>A0A226DCA7</accession>
<dbReference type="EMBL" id="LNIX01000024">
    <property type="protein sequence ID" value="OXA42839.1"/>
    <property type="molecule type" value="Genomic_DNA"/>
</dbReference>
<evidence type="ECO:0000313" key="9">
    <source>
        <dbReference type="EMBL" id="OXA42839.1"/>
    </source>
</evidence>
<keyword evidence="6" id="KW-0675">Receptor</keyword>